<dbReference type="InterPro" id="IPR002935">
    <property type="entry name" value="SAM_O-MeTrfase"/>
</dbReference>
<dbReference type="SUPFAM" id="SSF53335">
    <property type="entry name" value="S-adenosyl-L-methionine-dependent methyltransferases"/>
    <property type="match status" value="1"/>
</dbReference>
<evidence type="ECO:0000256" key="1">
    <source>
        <dbReference type="ARBA" id="ARBA00022603"/>
    </source>
</evidence>
<proteinExistence type="predicted"/>
<gene>
    <name evidence="4" type="ORF">GS399_17680</name>
</gene>
<organism evidence="4 5">
    <name type="scientific">Hufsiella arboris</name>
    <dbReference type="NCBI Taxonomy" id="2695275"/>
    <lineage>
        <taxon>Bacteria</taxon>
        <taxon>Pseudomonadati</taxon>
        <taxon>Bacteroidota</taxon>
        <taxon>Sphingobacteriia</taxon>
        <taxon>Sphingobacteriales</taxon>
        <taxon>Sphingobacteriaceae</taxon>
        <taxon>Hufsiella</taxon>
    </lineage>
</organism>
<name>A0A7K1YDX7_9SPHI</name>
<reference evidence="4 5" key="1">
    <citation type="submission" date="2019-11" db="EMBL/GenBank/DDBJ databases">
        <title>Pedobacter sp. HMF7647 Genome sequencing and assembly.</title>
        <authorList>
            <person name="Kang H."/>
            <person name="Kim H."/>
            <person name="Joh K."/>
        </authorList>
    </citation>
    <scope>NUCLEOTIDE SEQUENCE [LARGE SCALE GENOMIC DNA]</scope>
    <source>
        <strain evidence="4 5">HMF7647</strain>
    </source>
</reference>
<protein>
    <submittedName>
        <fullName evidence="4">Methyltransferase domain-containing protein</fullName>
    </submittedName>
</protein>
<dbReference type="PANTHER" id="PTHR43167">
    <property type="entry name" value="PUTATIVE (AFU_ORTHOLOGUE AFUA_6G01830)-RELATED"/>
    <property type="match status" value="1"/>
</dbReference>
<evidence type="ECO:0000256" key="2">
    <source>
        <dbReference type="ARBA" id="ARBA00022679"/>
    </source>
</evidence>
<evidence type="ECO:0000313" key="4">
    <source>
        <dbReference type="EMBL" id="MXV52806.1"/>
    </source>
</evidence>
<dbReference type="AlphaFoldDB" id="A0A7K1YDX7"/>
<keyword evidence="2 4" id="KW-0808">Transferase</keyword>
<dbReference type="Proteomes" id="UP000466586">
    <property type="component" value="Unassembled WGS sequence"/>
</dbReference>
<keyword evidence="5" id="KW-1185">Reference proteome</keyword>
<dbReference type="GO" id="GO:0008171">
    <property type="term" value="F:O-methyltransferase activity"/>
    <property type="evidence" value="ECO:0007669"/>
    <property type="project" value="InterPro"/>
</dbReference>
<evidence type="ECO:0000256" key="3">
    <source>
        <dbReference type="ARBA" id="ARBA00022691"/>
    </source>
</evidence>
<dbReference type="InterPro" id="IPR029063">
    <property type="entry name" value="SAM-dependent_MTases_sf"/>
</dbReference>
<dbReference type="GO" id="GO:0032259">
    <property type="term" value="P:methylation"/>
    <property type="evidence" value="ECO:0007669"/>
    <property type="project" value="UniProtKB-KW"/>
</dbReference>
<dbReference type="RefSeq" id="WP_160845984.1">
    <property type="nucleotide sequence ID" value="NZ_WVHT01000010.1"/>
</dbReference>
<sequence>MNDLPAVSPKILKEIQRRSSELNFSMPSDLQTGSLLRTLAASKPGGSILEIGTGTGLSLSWLIEGMDQDSTIISIDNSPEFQQVAQDMFADDHRLTFVCEDAKNWILNNQDKRFDLIFADAWPGKYEILEETLSLLKKGGLYIIDDMLPQPNWPAGHDENAEQLVEKLAAIQGIQQTRLNWSTGLIVISKV</sequence>
<dbReference type="EMBL" id="WVHT01000010">
    <property type="protein sequence ID" value="MXV52806.1"/>
    <property type="molecule type" value="Genomic_DNA"/>
</dbReference>
<dbReference type="PANTHER" id="PTHR43167:SF1">
    <property type="entry name" value="PUTATIVE (AFU_ORTHOLOGUE AFUA_6G01830)-RELATED"/>
    <property type="match status" value="1"/>
</dbReference>
<accession>A0A7K1YDX7</accession>
<dbReference type="Pfam" id="PF01596">
    <property type="entry name" value="Methyltransf_3"/>
    <property type="match status" value="1"/>
</dbReference>
<dbReference type="CDD" id="cd02440">
    <property type="entry name" value="AdoMet_MTases"/>
    <property type="match status" value="1"/>
</dbReference>
<keyword evidence="3" id="KW-0949">S-adenosyl-L-methionine</keyword>
<evidence type="ECO:0000313" key="5">
    <source>
        <dbReference type="Proteomes" id="UP000466586"/>
    </source>
</evidence>
<keyword evidence="1 4" id="KW-0489">Methyltransferase</keyword>
<dbReference type="Gene3D" id="3.40.50.150">
    <property type="entry name" value="Vaccinia Virus protein VP39"/>
    <property type="match status" value="1"/>
</dbReference>
<comment type="caution">
    <text evidence="4">The sequence shown here is derived from an EMBL/GenBank/DDBJ whole genome shotgun (WGS) entry which is preliminary data.</text>
</comment>